<dbReference type="InterPro" id="IPR001005">
    <property type="entry name" value="SANT/Myb"/>
</dbReference>
<organism evidence="3 4">
    <name type="scientific">Pleomassaria siparia CBS 279.74</name>
    <dbReference type="NCBI Taxonomy" id="1314801"/>
    <lineage>
        <taxon>Eukaryota</taxon>
        <taxon>Fungi</taxon>
        <taxon>Dikarya</taxon>
        <taxon>Ascomycota</taxon>
        <taxon>Pezizomycotina</taxon>
        <taxon>Dothideomycetes</taxon>
        <taxon>Pleosporomycetidae</taxon>
        <taxon>Pleosporales</taxon>
        <taxon>Pleomassariaceae</taxon>
        <taxon>Pleomassaria</taxon>
    </lineage>
</organism>
<evidence type="ECO:0000313" key="3">
    <source>
        <dbReference type="EMBL" id="KAF2712836.1"/>
    </source>
</evidence>
<keyword evidence="4" id="KW-1185">Reference proteome</keyword>
<accession>A0A6G1KIV6</accession>
<evidence type="ECO:0000256" key="1">
    <source>
        <dbReference type="SAM" id="MobiDB-lite"/>
    </source>
</evidence>
<protein>
    <recommendedName>
        <fullName evidence="2">Myb-like domain-containing protein</fullName>
    </recommendedName>
</protein>
<evidence type="ECO:0000313" key="4">
    <source>
        <dbReference type="Proteomes" id="UP000799428"/>
    </source>
</evidence>
<feature type="compositionally biased region" description="Low complexity" evidence="1">
    <location>
        <begin position="569"/>
        <end position="578"/>
    </location>
</feature>
<feature type="region of interest" description="Disordered" evidence="1">
    <location>
        <begin position="516"/>
        <end position="578"/>
    </location>
</feature>
<sequence length="654" mass="73499">MNHRYSDSEHGGLLLDDVDVDHHRQGVFNNQGFPRLEAAQQQDISVPVHFKLDSDEMHSGVDFGMPQDNSNEFEPEGVQTGPLDMSFGHDTPQPFGNQFFTEDFYAYAEFQLAQVEVGPKFDLGDWRHKNPVAAYHVDIIESLWFLSSADRHGLLRFFTINGPPVRLSSIEGITNCISKSTASLWSTSDLNTLIYVRDVCKLAYPIIANRFFLGRLADECMFQYQNVKGMSPETMDRDIANEFDYRHDQAEFLSNLNLQDLLPPDSYLTRITGPQIRQLYNEHWLENHRTAIIESLQGKSGPLPLENKLRIRDVIQANGWPIRFESYSHFTDLDGIGYAKPWLEQDTKALIAITEAASNDLSIVQRFFPGRSLIGLNDKYRKATHNHPRSNTHALPEGTPGLTSGSSSRDSTPAPRPTIAGIGAIEGMKKRKALVLDDHDSRTLFHPLGTTDNADSDGTAPAAKKVKYTSSPWTFDQERVLYDGRQAGRDWTTLSAEIGRPESACKSKWSRIHVAGPVAKAPKKATPKASNKEGPPKKRGRKSAVKLEPEPEPESELDADGDVDDDAADASPDVVNNDSQDWTRKELHLLCVLKALHKSYLHLSNVLTGRSKDSLKKKWRTLTQADREFWEAWKDPDISAAAEEEVPNKKKEDR</sequence>
<evidence type="ECO:0000259" key="2">
    <source>
        <dbReference type="PROSITE" id="PS50090"/>
    </source>
</evidence>
<feature type="compositionally biased region" description="Acidic residues" evidence="1">
    <location>
        <begin position="550"/>
        <end position="568"/>
    </location>
</feature>
<dbReference type="AlphaFoldDB" id="A0A6G1KIV6"/>
<feature type="compositionally biased region" description="Polar residues" evidence="1">
    <location>
        <begin position="401"/>
        <end position="411"/>
    </location>
</feature>
<dbReference type="OrthoDB" id="2143914at2759"/>
<feature type="region of interest" description="Disordered" evidence="1">
    <location>
        <begin position="446"/>
        <end position="465"/>
    </location>
</feature>
<dbReference type="EMBL" id="MU005765">
    <property type="protein sequence ID" value="KAF2712836.1"/>
    <property type="molecule type" value="Genomic_DNA"/>
</dbReference>
<feature type="domain" description="Myb-like" evidence="2">
    <location>
        <begin position="465"/>
        <end position="513"/>
    </location>
</feature>
<dbReference type="Proteomes" id="UP000799428">
    <property type="component" value="Unassembled WGS sequence"/>
</dbReference>
<feature type="region of interest" description="Disordered" evidence="1">
    <location>
        <begin position="383"/>
        <end position="420"/>
    </location>
</feature>
<reference evidence="3" key="1">
    <citation type="journal article" date="2020" name="Stud. Mycol.">
        <title>101 Dothideomycetes genomes: a test case for predicting lifestyles and emergence of pathogens.</title>
        <authorList>
            <person name="Haridas S."/>
            <person name="Albert R."/>
            <person name="Binder M."/>
            <person name="Bloem J."/>
            <person name="Labutti K."/>
            <person name="Salamov A."/>
            <person name="Andreopoulos B."/>
            <person name="Baker S."/>
            <person name="Barry K."/>
            <person name="Bills G."/>
            <person name="Bluhm B."/>
            <person name="Cannon C."/>
            <person name="Castanera R."/>
            <person name="Culley D."/>
            <person name="Daum C."/>
            <person name="Ezra D."/>
            <person name="Gonzalez J."/>
            <person name="Henrissat B."/>
            <person name="Kuo A."/>
            <person name="Liang C."/>
            <person name="Lipzen A."/>
            <person name="Lutzoni F."/>
            <person name="Magnuson J."/>
            <person name="Mondo S."/>
            <person name="Nolan M."/>
            <person name="Ohm R."/>
            <person name="Pangilinan J."/>
            <person name="Park H.-J."/>
            <person name="Ramirez L."/>
            <person name="Alfaro M."/>
            <person name="Sun H."/>
            <person name="Tritt A."/>
            <person name="Yoshinaga Y."/>
            <person name="Zwiers L.-H."/>
            <person name="Turgeon B."/>
            <person name="Goodwin S."/>
            <person name="Spatafora J."/>
            <person name="Crous P."/>
            <person name="Grigoriev I."/>
        </authorList>
    </citation>
    <scope>NUCLEOTIDE SEQUENCE</scope>
    <source>
        <strain evidence="3">CBS 279.74</strain>
    </source>
</reference>
<proteinExistence type="predicted"/>
<dbReference type="PROSITE" id="PS50090">
    <property type="entry name" value="MYB_LIKE"/>
    <property type="match status" value="1"/>
</dbReference>
<name>A0A6G1KIV6_9PLEO</name>
<gene>
    <name evidence="3" type="ORF">K504DRAFT_487407</name>
</gene>